<keyword evidence="6" id="KW-0732">Signal</keyword>
<reference evidence="9" key="2">
    <citation type="submission" date="2021-03" db="UniProtKB">
        <authorList>
            <consortium name="Ensembl"/>
        </authorList>
    </citation>
    <scope>IDENTIFICATION</scope>
</reference>
<dbReference type="PROSITE" id="PS00108">
    <property type="entry name" value="PROTEIN_KINASE_ST"/>
    <property type="match status" value="1"/>
</dbReference>
<name>A0A803JHU3_XENTR</name>
<accession>A0A803JHU3</accession>
<evidence type="ECO:0000256" key="2">
    <source>
        <dbReference type="ARBA" id="ARBA00022679"/>
    </source>
</evidence>
<reference evidence="9" key="1">
    <citation type="journal article" date="2010" name="Science">
        <title>The genome of the Western clawed frog Xenopus tropicalis.</title>
        <authorList>
            <person name="Hellsten U."/>
            <person name="Harland R.M."/>
            <person name="Gilchrist M.J."/>
            <person name="Hendrix D."/>
            <person name="Jurka J."/>
            <person name="Kapitonov V."/>
            <person name="Ovcharenko I."/>
            <person name="Putnam N.H."/>
            <person name="Shu S."/>
            <person name="Taher L."/>
            <person name="Blitz I.L."/>
            <person name="Blumberg B."/>
            <person name="Dichmann D.S."/>
            <person name="Dubchak I."/>
            <person name="Amaya E."/>
            <person name="Detter J.C."/>
            <person name="Fletcher R."/>
            <person name="Gerhard D.S."/>
            <person name="Goodstein D."/>
            <person name="Graves T."/>
            <person name="Grigoriev I.V."/>
            <person name="Grimwood J."/>
            <person name="Kawashima T."/>
            <person name="Lindquist E."/>
            <person name="Lucas S.M."/>
            <person name="Mead P.E."/>
            <person name="Mitros T."/>
            <person name="Ogino H."/>
            <person name="Ohta Y."/>
            <person name="Poliakov A.V."/>
            <person name="Pollet N."/>
            <person name="Robert J."/>
            <person name="Salamov A."/>
            <person name="Sater A.K."/>
            <person name="Schmutz J."/>
            <person name="Terry A."/>
            <person name="Vize P.D."/>
            <person name="Warren W.C."/>
            <person name="Wells D."/>
            <person name="Wills A."/>
            <person name="Wilson R.K."/>
            <person name="Zimmerman L.B."/>
            <person name="Zorn A.M."/>
            <person name="Grainger R."/>
            <person name="Grammer T."/>
            <person name="Khokha M.K."/>
            <person name="Richardson P.M."/>
            <person name="Rokhsar D.S."/>
        </authorList>
    </citation>
    <scope>NUCLEOTIDE SEQUENCE [LARGE SCALE GENOMIC DNA]</scope>
    <source>
        <strain evidence="9">Nigerian</strain>
    </source>
</reference>
<evidence type="ECO:0000313" key="9">
    <source>
        <dbReference type="Ensembl" id="ENSXETP00000107460"/>
    </source>
</evidence>
<dbReference type="PANTHER" id="PTHR24351">
    <property type="entry name" value="RIBOSOMAL PROTEIN S6 KINASE"/>
    <property type="match status" value="1"/>
</dbReference>
<dbReference type="InterPro" id="IPR008271">
    <property type="entry name" value="Ser/Thr_kinase_AS"/>
</dbReference>
<keyword evidence="1" id="KW-0723">Serine/threonine-protein kinase</keyword>
<dbReference type="GO" id="GO:0004674">
    <property type="term" value="F:protein serine/threonine kinase activity"/>
    <property type="evidence" value="ECO:0007669"/>
    <property type="project" value="UniProtKB-KW"/>
</dbReference>
<dbReference type="InterPro" id="IPR011009">
    <property type="entry name" value="Kinase-like_dom_sf"/>
</dbReference>
<feature type="chain" id="PRO_5030629806" description="Protein kinase domain-containing protein" evidence="6">
    <location>
        <begin position="17"/>
        <end position="229"/>
    </location>
</feature>
<dbReference type="InterPro" id="IPR000961">
    <property type="entry name" value="AGC-kinase_C"/>
</dbReference>
<keyword evidence="5" id="KW-0067">ATP-binding</keyword>
<dbReference type="PROSITE" id="PS51285">
    <property type="entry name" value="AGC_KINASE_CTER"/>
    <property type="match status" value="1"/>
</dbReference>
<feature type="signal peptide" evidence="6">
    <location>
        <begin position="1"/>
        <end position="16"/>
    </location>
</feature>
<dbReference type="PROSITE" id="PS50011">
    <property type="entry name" value="PROTEIN_KINASE_DOM"/>
    <property type="match status" value="1"/>
</dbReference>
<keyword evidence="3" id="KW-0547">Nucleotide-binding</keyword>
<evidence type="ECO:0000256" key="1">
    <source>
        <dbReference type="ARBA" id="ARBA00022527"/>
    </source>
</evidence>
<dbReference type="Ensembl" id="ENSXETT00000122014">
    <property type="protein sequence ID" value="ENSXETP00000107460"/>
    <property type="gene ID" value="ENSXETG00000045503"/>
</dbReference>
<keyword evidence="4" id="KW-0418">Kinase</keyword>
<evidence type="ECO:0000259" key="8">
    <source>
        <dbReference type="PROSITE" id="PS51285"/>
    </source>
</evidence>
<dbReference type="SMART" id="SM00220">
    <property type="entry name" value="S_TKc"/>
    <property type="match status" value="1"/>
</dbReference>
<protein>
    <recommendedName>
        <fullName evidence="10">Protein kinase domain-containing protein</fullName>
    </recommendedName>
</protein>
<evidence type="ECO:0000259" key="7">
    <source>
        <dbReference type="PROSITE" id="PS50011"/>
    </source>
</evidence>
<feature type="domain" description="Protein kinase" evidence="7">
    <location>
        <begin position="1"/>
        <end position="174"/>
    </location>
</feature>
<evidence type="ECO:0008006" key="10">
    <source>
        <dbReference type="Google" id="ProtNLM"/>
    </source>
</evidence>
<dbReference type="Pfam" id="PF00069">
    <property type="entry name" value="Pkinase"/>
    <property type="match status" value="1"/>
</dbReference>
<organism evidence="9">
    <name type="scientific">Xenopus tropicalis</name>
    <name type="common">Western clawed frog</name>
    <name type="synonym">Silurana tropicalis</name>
    <dbReference type="NCBI Taxonomy" id="8364"/>
    <lineage>
        <taxon>Eukaryota</taxon>
        <taxon>Metazoa</taxon>
        <taxon>Chordata</taxon>
        <taxon>Craniata</taxon>
        <taxon>Vertebrata</taxon>
        <taxon>Euteleostomi</taxon>
        <taxon>Amphibia</taxon>
        <taxon>Batrachia</taxon>
        <taxon>Anura</taxon>
        <taxon>Pipoidea</taxon>
        <taxon>Pipidae</taxon>
        <taxon>Xenopodinae</taxon>
        <taxon>Xenopus</taxon>
        <taxon>Silurana</taxon>
    </lineage>
</organism>
<dbReference type="GO" id="GO:0005524">
    <property type="term" value="F:ATP binding"/>
    <property type="evidence" value="ECO:0007669"/>
    <property type="project" value="UniProtKB-KW"/>
</dbReference>
<dbReference type="AlphaFoldDB" id="A0A803JHU3"/>
<dbReference type="InParanoid" id="A0A803JHU3"/>
<evidence type="ECO:0000256" key="4">
    <source>
        <dbReference type="ARBA" id="ARBA00022777"/>
    </source>
</evidence>
<evidence type="ECO:0000256" key="5">
    <source>
        <dbReference type="ARBA" id="ARBA00022840"/>
    </source>
</evidence>
<dbReference type="SUPFAM" id="SSF56112">
    <property type="entry name" value="Protein kinase-like (PK-like)"/>
    <property type="match status" value="1"/>
</dbReference>
<dbReference type="Gene3D" id="1.10.510.10">
    <property type="entry name" value="Transferase(Phosphotransferase) domain 1"/>
    <property type="match status" value="1"/>
</dbReference>
<feature type="domain" description="AGC-kinase C-terminal" evidence="8">
    <location>
        <begin position="175"/>
        <end position="228"/>
    </location>
</feature>
<evidence type="ECO:0000256" key="3">
    <source>
        <dbReference type="ARBA" id="ARBA00022741"/>
    </source>
</evidence>
<sequence>MALNHFLLLFIRLCAAEIVCGLKFLHERGIVHRDLKPENILLDSEGHVRITDFGLALLNMFGNQTATEYGGTPLYIAPEMQEEKPYNASVDWWALGVILYQMAFSAHPFNTQEIKELLNKKEKKLQFVSSVLHNDPEFPDWVNCNIKDLIRQLLCKDPSQRLGRDDSIYQHPFFSGIDWPAVQSGEAEPPFPPSPVLSMEDLETICPEDQDLFQGFSFLNADWKKIQPH</sequence>
<dbReference type="InterPro" id="IPR000719">
    <property type="entry name" value="Prot_kinase_dom"/>
</dbReference>
<keyword evidence="2" id="KW-0808">Transferase</keyword>
<proteinExistence type="predicted"/>
<dbReference type="GeneTree" id="ENSGT00940000154203"/>
<evidence type="ECO:0000256" key="6">
    <source>
        <dbReference type="SAM" id="SignalP"/>
    </source>
</evidence>